<proteinExistence type="predicted"/>
<accession>A0A7K3WL14</accession>
<dbReference type="EMBL" id="JAAGWK010000037">
    <property type="protein sequence ID" value="NEL56559.1"/>
    <property type="molecule type" value="Genomic_DNA"/>
</dbReference>
<feature type="domain" description="Response regulatory" evidence="11">
    <location>
        <begin position="632"/>
        <end position="747"/>
    </location>
</feature>
<comment type="catalytic activity">
    <reaction evidence="1">
        <text>ATP + protein L-histidine = ADP + protein N-phospho-L-histidine.</text>
        <dbReference type="EC" id="2.7.13.3"/>
    </reaction>
</comment>
<organism evidence="12 13">
    <name type="scientific">Goekera deserti</name>
    <dbReference type="NCBI Taxonomy" id="2497753"/>
    <lineage>
        <taxon>Bacteria</taxon>
        <taxon>Bacillati</taxon>
        <taxon>Actinomycetota</taxon>
        <taxon>Actinomycetes</taxon>
        <taxon>Geodermatophilales</taxon>
        <taxon>Geodermatophilaceae</taxon>
        <taxon>Goekera</taxon>
    </lineage>
</organism>
<dbReference type="Pfam" id="PF02518">
    <property type="entry name" value="HATPase_c"/>
    <property type="match status" value="1"/>
</dbReference>
<comment type="caution">
    <text evidence="12">The sequence shown here is derived from an EMBL/GenBank/DDBJ whole genome shotgun (WGS) entry which is preliminary data.</text>
</comment>
<dbReference type="PANTHER" id="PTHR43547">
    <property type="entry name" value="TWO-COMPONENT HISTIDINE KINASE"/>
    <property type="match status" value="1"/>
</dbReference>
<keyword evidence="4 8" id="KW-0597">Phosphoprotein</keyword>
<dbReference type="GO" id="GO:0000155">
    <property type="term" value="F:phosphorelay sensor kinase activity"/>
    <property type="evidence" value="ECO:0007669"/>
    <property type="project" value="InterPro"/>
</dbReference>
<keyword evidence="5" id="KW-0808">Transferase</keyword>
<feature type="domain" description="Histidine kinase" evidence="10">
    <location>
        <begin position="374"/>
        <end position="591"/>
    </location>
</feature>
<evidence type="ECO:0000259" key="10">
    <source>
        <dbReference type="PROSITE" id="PS50109"/>
    </source>
</evidence>
<dbReference type="SMART" id="SM00388">
    <property type="entry name" value="HisKA"/>
    <property type="match status" value="1"/>
</dbReference>
<keyword evidence="7" id="KW-0902">Two-component regulatory system</keyword>
<evidence type="ECO:0000256" key="5">
    <source>
        <dbReference type="ARBA" id="ARBA00022679"/>
    </source>
</evidence>
<sequence>MYLARASRFRSRGRCRPWRRDRRPRPVREVHVGAGRPAGRGTPGGPPADAGVFAGGGECGLIMAGHDWDSSPVGPVSGWPASLRFAVRTVLASRFPMVLTWGSHFTQFYNDGYAPCIGAKHPAIGEDIRVTLAEGWDALGPPIEHAMTTHEASWLPRLPLPLERAGYREETYFTVSHAPAFGDDGAVAGMHAVLTEVTGEVLGERRQHLLHELSTAVRQLGDERETAAQLCAALAAAPMDVPCAAVYLRAGAGLERIAVVGCADDAFPAHAGTGDDALPRGLAEHGVTGGPWGDPVTEAVALPLAAGPDGLPMGVLVAGVNPNRALDGEYRAFHALLAGQFSSALVDARAFDAERRRSEALAELDRAKTAFFADVSHELRTPLTLLLGPLADVLDDGAALSEGSRQQLDMALRNGRRLQRLVNDLLDFVSIEAGRAGAVRVQTDVPGFTTELVGVLRAAAERAGLRLTVDCPPLPRPAHVDPRMWEKIVLNLVSNAVKYTFVGGIDVVLRADGDQFVLTVDDTGIGIAEQDLPHLFERFYRGAQNSARSREGTGIGLALVRELAELHGGTVTARSRAGAGSSFTVRLPFGAPDAPGGPVVAMPSPGARGVVAPWVEEGAPAEWPATPPGAPVVLVVDDNADMRTYLTRVLSPGWSVRTAADGHAALAAARREVPDLVLTDVMMPGMDGFDLLRCLREEPLTRGVPVIMLTARAGQEAAVEGLEAGADDYLAKPFQAAELTARMRVALDRARGVSPEAGPPTPLGEPLPFEDLPGDSRPAPAPVVPVVSVPAPVVVPQQEPAPSGDRGAAVVADWQFPAEPASVPSLRRRLRTLLAGLELDDDEAYDLLVATCEAATNAVEHAQDPSEPRIDVTVRVLGDRVEVAVRDHGRWRERVPSMDRGRGSVLMSAFADVNAVPSPEGTTVVIRTRPS</sequence>
<dbReference type="SMART" id="SM00387">
    <property type="entry name" value="HATPase_c"/>
    <property type="match status" value="1"/>
</dbReference>
<dbReference type="Gene3D" id="3.30.565.10">
    <property type="entry name" value="Histidine kinase-like ATPase, C-terminal domain"/>
    <property type="match status" value="2"/>
</dbReference>
<evidence type="ECO:0000256" key="8">
    <source>
        <dbReference type="PROSITE-ProRule" id="PRU00169"/>
    </source>
</evidence>
<dbReference type="PANTHER" id="PTHR43547:SF2">
    <property type="entry name" value="HYBRID SIGNAL TRANSDUCTION HISTIDINE KINASE C"/>
    <property type="match status" value="1"/>
</dbReference>
<name>A0A7K3WL14_9ACTN</name>
<dbReference type="Pfam" id="PF00512">
    <property type="entry name" value="HisKA"/>
    <property type="match status" value="1"/>
</dbReference>
<evidence type="ECO:0000313" key="12">
    <source>
        <dbReference type="EMBL" id="NEL56559.1"/>
    </source>
</evidence>
<gene>
    <name evidence="12" type="ORF">G1H19_21560</name>
</gene>
<dbReference type="Gene3D" id="1.10.287.130">
    <property type="match status" value="1"/>
</dbReference>
<keyword evidence="13" id="KW-1185">Reference proteome</keyword>
<dbReference type="Gene3D" id="3.40.50.2300">
    <property type="match status" value="1"/>
</dbReference>
<evidence type="ECO:0000256" key="9">
    <source>
        <dbReference type="SAM" id="MobiDB-lite"/>
    </source>
</evidence>
<evidence type="ECO:0000256" key="6">
    <source>
        <dbReference type="ARBA" id="ARBA00022777"/>
    </source>
</evidence>
<dbReference type="SUPFAM" id="SSF55874">
    <property type="entry name" value="ATPase domain of HSP90 chaperone/DNA topoisomerase II/histidine kinase"/>
    <property type="match status" value="2"/>
</dbReference>
<feature type="modified residue" description="4-aspartylphosphate" evidence="8">
    <location>
        <position position="680"/>
    </location>
</feature>
<dbReference type="Proteomes" id="UP000470470">
    <property type="component" value="Unassembled WGS sequence"/>
</dbReference>
<evidence type="ECO:0000256" key="3">
    <source>
        <dbReference type="ARBA" id="ARBA00012438"/>
    </source>
</evidence>
<dbReference type="EC" id="2.7.13.3" evidence="3"/>
<dbReference type="SMART" id="SM00448">
    <property type="entry name" value="REC"/>
    <property type="match status" value="1"/>
</dbReference>
<evidence type="ECO:0000256" key="7">
    <source>
        <dbReference type="ARBA" id="ARBA00023012"/>
    </source>
</evidence>
<dbReference type="InterPro" id="IPR003661">
    <property type="entry name" value="HisK_dim/P_dom"/>
</dbReference>
<dbReference type="CDD" id="cd00075">
    <property type="entry name" value="HATPase"/>
    <property type="match status" value="1"/>
</dbReference>
<dbReference type="PROSITE" id="PS50110">
    <property type="entry name" value="RESPONSE_REGULATORY"/>
    <property type="match status" value="1"/>
</dbReference>
<dbReference type="GO" id="GO:0005886">
    <property type="term" value="C:plasma membrane"/>
    <property type="evidence" value="ECO:0007669"/>
    <property type="project" value="UniProtKB-SubCell"/>
</dbReference>
<evidence type="ECO:0000256" key="1">
    <source>
        <dbReference type="ARBA" id="ARBA00000085"/>
    </source>
</evidence>
<evidence type="ECO:0000256" key="4">
    <source>
        <dbReference type="ARBA" id="ARBA00022553"/>
    </source>
</evidence>
<dbReference type="InterPro" id="IPR011006">
    <property type="entry name" value="CheY-like_superfamily"/>
</dbReference>
<dbReference type="Gene3D" id="3.30.450.20">
    <property type="entry name" value="PAS domain"/>
    <property type="match status" value="1"/>
</dbReference>
<feature type="compositionally biased region" description="Basic residues" evidence="9">
    <location>
        <begin position="14"/>
        <end position="23"/>
    </location>
</feature>
<dbReference type="Pfam" id="PF00072">
    <property type="entry name" value="Response_reg"/>
    <property type="match status" value="1"/>
</dbReference>
<dbReference type="InterPro" id="IPR005467">
    <property type="entry name" value="His_kinase_dom"/>
</dbReference>
<dbReference type="PROSITE" id="PS50109">
    <property type="entry name" value="HIS_KIN"/>
    <property type="match status" value="1"/>
</dbReference>
<dbReference type="CDD" id="cd16936">
    <property type="entry name" value="HATPase_RsbW-like"/>
    <property type="match status" value="1"/>
</dbReference>
<dbReference type="InterPro" id="IPR004358">
    <property type="entry name" value="Sig_transdc_His_kin-like_C"/>
</dbReference>
<dbReference type="InterPro" id="IPR003594">
    <property type="entry name" value="HATPase_dom"/>
</dbReference>
<dbReference type="Pfam" id="PF13581">
    <property type="entry name" value="HATPase_c_2"/>
    <property type="match status" value="1"/>
</dbReference>
<dbReference type="SUPFAM" id="SSF52172">
    <property type="entry name" value="CheY-like"/>
    <property type="match status" value="1"/>
</dbReference>
<dbReference type="PRINTS" id="PR00344">
    <property type="entry name" value="BCTRLSENSOR"/>
</dbReference>
<dbReference type="FunFam" id="3.30.565.10:FF:000006">
    <property type="entry name" value="Sensor histidine kinase WalK"/>
    <property type="match status" value="1"/>
</dbReference>
<evidence type="ECO:0000256" key="2">
    <source>
        <dbReference type="ARBA" id="ARBA00004236"/>
    </source>
</evidence>
<dbReference type="InterPro" id="IPR036097">
    <property type="entry name" value="HisK_dim/P_sf"/>
</dbReference>
<dbReference type="InterPro" id="IPR036890">
    <property type="entry name" value="HATPase_C_sf"/>
</dbReference>
<feature type="region of interest" description="Disordered" evidence="9">
    <location>
        <begin position="14"/>
        <end position="47"/>
    </location>
</feature>
<dbReference type="InterPro" id="IPR001789">
    <property type="entry name" value="Sig_transdc_resp-reg_receiver"/>
</dbReference>
<dbReference type="AlphaFoldDB" id="A0A7K3WL14"/>
<reference evidence="12 13" key="1">
    <citation type="submission" date="2020-02" db="EMBL/GenBank/DDBJ databases">
        <title>The whole genome sequence of CPCC 205119.</title>
        <authorList>
            <person name="Jiang Z."/>
        </authorList>
    </citation>
    <scope>NUCLEOTIDE SEQUENCE [LARGE SCALE GENOMIC DNA]</scope>
    <source>
        <strain evidence="12 13">CPCC 205119</strain>
    </source>
</reference>
<protein>
    <recommendedName>
        <fullName evidence="3">histidine kinase</fullName>
        <ecNumber evidence="3">2.7.13.3</ecNumber>
    </recommendedName>
</protein>
<evidence type="ECO:0000259" key="11">
    <source>
        <dbReference type="PROSITE" id="PS50110"/>
    </source>
</evidence>
<dbReference type="CDD" id="cd00082">
    <property type="entry name" value="HisKA"/>
    <property type="match status" value="1"/>
</dbReference>
<dbReference type="SUPFAM" id="SSF47384">
    <property type="entry name" value="Homodimeric domain of signal transducing histidine kinase"/>
    <property type="match status" value="1"/>
</dbReference>
<comment type="subcellular location">
    <subcellularLocation>
        <location evidence="2">Cell membrane</location>
    </subcellularLocation>
</comment>
<keyword evidence="6" id="KW-0418">Kinase</keyword>
<evidence type="ECO:0000313" key="13">
    <source>
        <dbReference type="Proteomes" id="UP000470470"/>
    </source>
</evidence>